<organism evidence="3 4">
    <name type="scientific">Enterococcus rivorum</name>
    <dbReference type="NCBI Taxonomy" id="762845"/>
    <lineage>
        <taxon>Bacteria</taxon>
        <taxon>Bacillati</taxon>
        <taxon>Bacillota</taxon>
        <taxon>Bacilli</taxon>
        <taxon>Lactobacillales</taxon>
        <taxon>Enterococcaceae</taxon>
        <taxon>Enterococcus</taxon>
    </lineage>
</organism>
<evidence type="ECO:0000259" key="2">
    <source>
        <dbReference type="Pfam" id="PF03816"/>
    </source>
</evidence>
<feature type="domain" description="Cell envelope-related transcriptional attenuator" evidence="2">
    <location>
        <begin position="82"/>
        <end position="226"/>
    </location>
</feature>
<protein>
    <submittedName>
        <fullName evidence="3">LytR family transcriptional regulator</fullName>
    </submittedName>
</protein>
<evidence type="ECO:0000256" key="1">
    <source>
        <dbReference type="ARBA" id="ARBA00006068"/>
    </source>
</evidence>
<dbReference type="RefSeq" id="WP_069698725.1">
    <property type="nucleotide sequence ID" value="NZ_JAGGMA010000001.1"/>
</dbReference>
<dbReference type="InterPro" id="IPR004474">
    <property type="entry name" value="LytR_CpsA_psr"/>
</dbReference>
<gene>
    <name evidence="3" type="ORF">BCR26_03175</name>
</gene>
<proteinExistence type="inferred from homology"/>
<dbReference type="PANTHER" id="PTHR33392:SF6">
    <property type="entry name" value="POLYISOPRENYL-TEICHOIC ACID--PEPTIDOGLYCAN TEICHOIC ACID TRANSFERASE TAGU"/>
    <property type="match status" value="1"/>
</dbReference>
<dbReference type="InterPro" id="IPR050922">
    <property type="entry name" value="LytR/CpsA/Psr_CW_biosynth"/>
</dbReference>
<keyword evidence="4" id="KW-1185">Reference proteome</keyword>
<accession>A0A1E5KXP1</accession>
<dbReference type="EMBL" id="MIEK01000023">
    <property type="protein sequence ID" value="OEH82449.1"/>
    <property type="molecule type" value="Genomic_DNA"/>
</dbReference>
<evidence type="ECO:0000313" key="4">
    <source>
        <dbReference type="Proteomes" id="UP000095256"/>
    </source>
</evidence>
<dbReference type="STRING" id="762845.BCR26_03175"/>
<dbReference type="NCBIfam" id="TIGR00350">
    <property type="entry name" value="lytR_cpsA_psr"/>
    <property type="match status" value="1"/>
</dbReference>
<dbReference type="Pfam" id="PF03816">
    <property type="entry name" value="LytR_cpsA_psr"/>
    <property type="match status" value="1"/>
</dbReference>
<comment type="similarity">
    <text evidence="1">Belongs to the LytR/CpsA/Psr (LCP) family.</text>
</comment>
<dbReference type="OrthoDB" id="27330at2"/>
<sequence length="368" mass="40667">MNLWKKLVLTVLSLILIMVAGVCAYGIKIYSDANTTLNDVYAGLDRKSSKRETAVNIDAQEPFSVLLMGIDTGDLGRTEQGRSDTTMVVTINPKEKKSTMISLDRDILTKLVGNDSEDKLNHAYAYGGATMAIDTVENLLDIPIDSYVSINMKGLKDLIDAVGGIEVNNTIGEFELDGTIVPPGKIHLDGEVGLAYARMRHEDPEGDIGRQRRQREVVEKILQKVMSFSGISQYQKILNAVKDNVKTDLSWDDMIDIQSKYMNSLKKVDSLQLEGEGQEINGIYYQILDPTNLYEVQTKLRGQLGLEPNEQMQAQDISNYSNYGNNNNGYGTANNNTGTGSGYYDQNGYYVDPNASNGYSDPSTTNGY</sequence>
<dbReference type="AlphaFoldDB" id="A0A1E5KXP1"/>
<dbReference type="Gene3D" id="3.40.630.190">
    <property type="entry name" value="LCP protein"/>
    <property type="match status" value="1"/>
</dbReference>
<evidence type="ECO:0000313" key="3">
    <source>
        <dbReference type="EMBL" id="OEH82449.1"/>
    </source>
</evidence>
<reference evidence="3 4" key="1">
    <citation type="submission" date="2016-09" db="EMBL/GenBank/DDBJ databases">
        <authorList>
            <person name="Capua I."/>
            <person name="De Benedictis P."/>
            <person name="Joannis T."/>
            <person name="Lombin L.H."/>
            <person name="Cattoli G."/>
        </authorList>
    </citation>
    <scope>NUCLEOTIDE SEQUENCE [LARGE SCALE GENOMIC DNA]</scope>
    <source>
        <strain evidence="3 4">LMG 25899</strain>
    </source>
</reference>
<comment type="caution">
    <text evidence="3">The sequence shown here is derived from an EMBL/GenBank/DDBJ whole genome shotgun (WGS) entry which is preliminary data.</text>
</comment>
<dbReference type="PANTHER" id="PTHR33392">
    <property type="entry name" value="POLYISOPRENYL-TEICHOIC ACID--PEPTIDOGLYCAN TEICHOIC ACID TRANSFERASE TAGU"/>
    <property type="match status" value="1"/>
</dbReference>
<dbReference type="Proteomes" id="UP000095256">
    <property type="component" value="Unassembled WGS sequence"/>
</dbReference>
<name>A0A1E5KXP1_9ENTE</name>